<dbReference type="GO" id="GO:0046872">
    <property type="term" value="F:metal ion binding"/>
    <property type="evidence" value="ECO:0007669"/>
    <property type="project" value="UniProtKB-KW"/>
</dbReference>
<dbReference type="InterPro" id="IPR043519">
    <property type="entry name" value="NT_sf"/>
</dbReference>
<dbReference type="NCBIfam" id="NF009814">
    <property type="entry name" value="PRK13299.1"/>
    <property type="match status" value="1"/>
</dbReference>
<gene>
    <name evidence="13" type="ORF">SAMN02910417_01848</name>
</gene>
<accession>A0A1G6BWR4</accession>
<evidence type="ECO:0000256" key="6">
    <source>
        <dbReference type="ARBA" id="ARBA00022741"/>
    </source>
</evidence>
<keyword evidence="6" id="KW-0547">Nucleotide-binding</keyword>
<dbReference type="EMBL" id="FMXR01000013">
    <property type="protein sequence ID" value="SDB24967.1"/>
    <property type="molecule type" value="Genomic_DNA"/>
</dbReference>
<evidence type="ECO:0000256" key="3">
    <source>
        <dbReference type="ARBA" id="ARBA00022694"/>
    </source>
</evidence>
<feature type="domain" description="Poly A polymerase head" evidence="10">
    <location>
        <begin position="23"/>
        <end position="143"/>
    </location>
</feature>
<protein>
    <submittedName>
        <fullName evidence="13">tRNA nucleotidyltransferase (CCA-adding enzyme)</fullName>
    </submittedName>
</protein>
<dbReference type="Pfam" id="PF01743">
    <property type="entry name" value="PolyA_pol"/>
    <property type="match status" value="1"/>
</dbReference>
<evidence type="ECO:0000256" key="7">
    <source>
        <dbReference type="ARBA" id="ARBA00022842"/>
    </source>
</evidence>
<keyword evidence="3" id="KW-0819">tRNA processing</keyword>
<dbReference type="STRING" id="1732.SAMN02910417_01848"/>
<dbReference type="GO" id="GO:0000049">
    <property type="term" value="F:tRNA binding"/>
    <property type="evidence" value="ECO:0007669"/>
    <property type="project" value="TreeGrafter"/>
</dbReference>
<evidence type="ECO:0000256" key="5">
    <source>
        <dbReference type="ARBA" id="ARBA00022723"/>
    </source>
</evidence>
<evidence type="ECO:0000313" key="13">
    <source>
        <dbReference type="EMBL" id="SDB24967.1"/>
    </source>
</evidence>
<dbReference type="GO" id="GO:0016779">
    <property type="term" value="F:nucleotidyltransferase activity"/>
    <property type="evidence" value="ECO:0007669"/>
    <property type="project" value="UniProtKB-KW"/>
</dbReference>
<dbReference type="Pfam" id="PF13735">
    <property type="entry name" value="tRNA_NucTran2_2"/>
    <property type="match status" value="1"/>
</dbReference>
<dbReference type="InterPro" id="IPR002646">
    <property type="entry name" value="PolA_pol_head_dom"/>
</dbReference>
<evidence type="ECO:0000256" key="8">
    <source>
        <dbReference type="ARBA" id="ARBA00022884"/>
    </source>
</evidence>
<name>A0A1G6BWR4_EUBOX</name>
<sequence length="441" mass="50795">MQLVMPEHVREIIRTLEKAGYEAYAVGGCVRDSLLGKKPKDWDITTSASPKQVKELFSRTIDTGIQHGTVTVMMEKEGYEVTTYRIDGKYEDGRHPSEVIYTRSLEEDLKRRDFTINAMAYNESRGIVDLFDGQRDLKQRVIRCVGDARKRFSEDALRMMRAARFAAQLGFEIEEETLQAMKELAENMKLISAERIQSELVKLLISAHPKKFLVLYKTGITAVVLPEFDVMMETPQNHPYHKYNVGMHTMEAVNAIRADKVLRLSMFFHDIGKPKCRFTDEKGIDHFYYHPVESEQITKGILKRLKFDNDTISKVCRLVRYHDVRPTLREKNLRRVISKVSAEMYPYLLEVQVADAMGQSDYRKDEKLAYLQSCGEMYREILQKNQCLKIADLAVNGKDLIEAGVPQGKMIGENLSMMLEKVLDDPRMNTKENLLSMIVKG</sequence>
<comment type="similarity">
    <text evidence="9">Belongs to the tRNA nucleotidyltransferase/poly(A) polymerase family.</text>
</comment>
<dbReference type="GO" id="GO:0000166">
    <property type="term" value="F:nucleotide binding"/>
    <property type="evidence" value="ECO:0007669"/>
    <property type="project" value="UniProtKB-KW"/>
</dbReference>
<dbReference type="OrthoDB" id="9805698at2"/>
<keyword evidence="8 9" id="KW-0694">RNA-binding</keyword>
<evidence type="ECO:0000259" key="12">
    <source>
        <dbReference type="Pfam" id="PF13735"/>
    </source>
</evidence>
<dbReference type="Gene3D" id="3.30.460.10">
    <property type="entry name" value="Beta Polymerase, domain 2"/>
    <property type="match status" value="1"/>
</dbReference>
<organism evidence="13 14">
    <name type="scientific">Eubacterium oxidoreducens</name>
    <dbReference type="NCBI Taxonomy" id="1732"/>
    <lineage>
        <taxon>Bacteria</taxon>
        <taxon>Bacillati</taxon>
        <taxon>Bacillota</taxon>
        <taxon>Clostridia</taxon>
        <taxon>Eubacteriales</taxon>
        <taxon>Eubacteriaceae</taxon>
        <taxon>Eubacterium</taxon>
    </lineage>
</organism>
<reference evidence="13 14" key="1">
    <citation type="submission" date="2016-10" db="EMBL/GenBank/DDBJ databases">
        <authorList>
            <person name="de Groot N.N."/>
        </authorList>
    </citation>
    <scope>NUCLEOTIDE SEQUENCE [LARGE SCALE GENOMIC DNA]</scope>
    <source>
        <strain evidence="13 14">DSM 3217</strain>
    </source>
</reference>
<keyword evidence="2 9" id="KW-0808">Transferase</keyword>
<comment type="cofactor">
    <cofactor evidence="1">
        <name>Mg(2+)</name>
        <dbReference type="ChEBI" id="CHEBI:18420"/>
    </cofactor>
</comment>
<proteinExistence type="inferred from homology"/>
<dbReference type="SUPFAM" id="SSF81891">
    <property type="entry name" value="Poly A polymerase C-terminal region-like"/>
    <property type="match status" value="1"/>
</dbReference>
<dbReference type="InterPro" id="IPR032810">
    <property type="entry name" value="CCA-adding_enz_C"/>
</dbReference>
<keyword evidence="14" id="KW-1185">Reference proteome</keyword>
<evidence type="ECO:0000256" key="4">
    <source>
        <dbReference type="ARBA" id="ARBA00022695"/>
    </source>
</evidence>
<evidence type="ECO:0000259" key="11">
    <source>
        <dbReference type="Pfam" id="PF12627"/>
    </source>
</evidence>
<dbReference type="InterPro" id="IPR032828">
    <property type="entry name" value="PolyA_RNA-bd"/>
</dbReference>
<dbReference type="AlphaFoldDB" id="A0A1G6BWR4"/>
<dbReference type="Proteomes" id="UP000199228">
    <property type="component" value="Unassembled WGS sequence"/>
</dbReference>
<feature type="domain" description="CCA-adding enzyme C-terminal" evidence="12">
    <location>
        <begin position="297"/>
        <end position="437"/>
    </location>
</feature>
<evidence type="ECO:0000313" key="14">
    <source>
        <dbReference type="Proteomes" id="UP000199228"/>
    </source>
</evidence>
<keyword evidence="5" id="KW-0479">Metal-binding</keyword>
<feature type="domain" description="tRNA nucleotidyltransferase/poly(A) polymerase RNA and SrmB- binding" evidence="11">
    <location>
        <begin position="170"/>
        <end position="230"/>
    </location>
</feature>
<keyword evidence="7" id="KW-0460">Magnesium</keyword>
<dbReference type="Gene3D" id="1.10.3090.10">
    <property type="entry name" value="cca-adding enzyme, domain 2"/>
    <property type="match status" value="1"/>
</dbReference>
<keyword evidence="4" id="KW-0548">Nucleotidyltransferase</keyword>
<dbReference type="SUPFAM" id="SSF81301">
    <property type="entry name" value="Nucleotidyltransferase"/>
    <property type="match status" value="1"/>
</dbReference>
<dbReference type="CDD" id="cd05398">
    <property type="entry name" value="NT_ClassII-CCAase"/>
    <property type="match status" value="1"/>
</dbReference>
<evidence type="ECO:0000259" key="10">
    <source>
        <dbReference type="Pfam" id="PF01743"/>
    </source>
</evidence>
<dbReference type="PANTHER" id="PTHR46173:SF1">
    <property type="entry name" value="CCA TRNA NUCLEOTIDYLTRANSFERASE 1, MITOCHONDRIAL"/>
    <property type="match status" value="1"/>
</dbReference>
<dbReference type="GO" id="GO:0008033">
    <property type="term" value="P:tRNA processing"/>
    <property type="evidence" value="ECO:0007669"/>
    <property type="project" value="UniProtKB-KW"/>
</dbReference>
<dbReference type="Gene3D" id="1.10.246.80">
    <property type="match status" value="1"/>
</dbReference>
<dbReference type="Pfam" id="PF12627">
    <property type="entry name" value="PolyA_pol_RNAbd"/>
    <property type="match status" value="1"/>
</dbReference>
<dbReference type="InterPro" id="IPR050264">
    <property type="entry name" value="Bact_CCA-adding_enz_type3_sf"/>
</dbReference>
<dbReference type="RefSeq" id="WP_090174076.1">
    <property type="nucleotide sequence ID" value="NZ_FMXR01000013.1"/>
</dbReference>
<dbReference type="PANTHER" id="PTHR46173">
    <property type="entry name" value="CCA TRNA NUCLEOTIDYLTRANSFERASE 1, MITOCHONDRIAL"/>
    <property type="match status" value="1"/>
</dbReference>
<evidence type="ECO:0000256" key="1">
    <source>
        <dbReference type="ARBA" id="ARBA00001946"/>
    </source>
</evidence>
<evidence type="ECO:0000256" key="9">
    <source>
        <dbReference type="RuleBase" id="RU003953"/>
    </source>
</evidence>
<evidence type="ECO:0000256" key="2">
    <source>
        <dbReference type="ARBA" id="ARBA00022679"/>
    </source>
</evidence>